<dbReference type="InterPro" id="IPR046528">
    <property type="entry name" value="DUF6593"/>
</dbReference>
<name>A0A0H2SJB8_9AGAM</name>
<evidence type="ECO:0000313" key="3">
    <source>
        <dbReference type="Proteomes" id="UP000053477"/>
    </source>
</evidence>
<dbReference type="InParanoid" id="A0A0H2SJB8"/>
<reference evidence="2 3" key="1">
    <citation type="submission" date="2015-04" db="EMBL/GenBank/DDBJ databases">
        <title>Complete genome sequence of Schizopora paradoxa KUC8140, a cosmopolitan wood degrader in East Asia.</title>
        <authorList>
            <consortium name="DOE Joint Genome Institute"/>
            <person name="Min B."/>
            <person name="Park H."/>
            <person name="Jang Y."/>
            <person name="Kim J.-J."/>
            <person name="Kim K.H."/>
            <person name="Pangilinan J."/>
            <person name="Lipzen A."/>
            <person name="Riley R."/>
            <person name="Grigoriev I.V."/>
            <person name="Spatafora J.W."/>
            <person name="Choi I.-G."/>
        </authorList>
    </citation>
    <scope>NUCLEOTIDE SEQUENCE [LARGE SCALE GENOMIC DNA]</scope>
    <source>
        <strain evidence="2 3">KUC8140</strain>
    </source>
</reference>
<dbReference type="EMBL" id="KQ085907">
    <property type="protein sequence ID" value="KLO17206.1"/>
    <property type="molecule type" value="Genomic_DNA"/>
</dbReference>
<dbReference type="Pfam" id="PF20236">
    <property type="entry name" value="DUF6593"/>
    <property type="match status" value="1"/>
</dbReference>
<accession>A0A0H2SJB8</accession>
<feature type="domain" description="DUF6593" evidence="1">
    <location>
        <begin position="18"/>
        <end position="147"/>
    </location>
</feature>
<gene>
    <name evidence="2" type="ORF">SCHPADRAFT_900837</name>
</gene>
<protein>
    <recommendedName>
        <fullName evidence="1">DUF6593 domain-containing protein</fullName>
    </recommendedName>
</protein>
<sequence>MSASSLPRPSRTLQFSVDDPCNTIIIDKTSGRTLYIVDTNRISISATSDLRIITDVYDSERRLIASLRWKDIVSDVVTMPSKSLEEEPLSKWLKKSINPFKQTATFKDKLGRKYKWDTKGLRLQFRVSTLSTFEDLATHVSKTPTSSWHPMSRKTSP</sequence>
<dbReference type="OrthoDB" id="3256331at2759"/>
<evidence type="ECO:0000313" key="2">
    <source>
        <dbReference type="EMBL" id="KLO17206.1"/>
    </source>
</evidence>
<evidence type="ECO:0000259" key="1">
    <source>
        <dbReference type="Pfam" id="PF20236"/>
    </source>
</evidence>
<dbReference type="AlphaFoldDB" id="A0A0H2SJB8"/>
<organism evidence="2 3">
    <name type="scientific">Schizopora paradoxa</name>
    <dbReference type="NCBI Taxonomy" id="27342"/>
    <lineage>
        <taxon>Eukaryota</taxon>
        <taxon>Fungi</taxon>
        <taxon>Dikarya</taxon>
        <taxon>Basidiomycota</taxon>
        <taxon>Agaricomycotina</taxon>
        <taxon>Agaricomycetes</taxon>
        <taxon>Hymenochaetales</taxon>
        <taxon>Schizoporaceae</taxon>
        <taxon>Schizopora</taxon>
    </lineage>
</organism>
<proteinExistence type="predicted"/>
<keyword evidence="3" id="KW-1185">Reference proteome</keyword>
<dbReference type="Proteomes" id="UP000053477">
    <property type="component" value="Unassembled WGS sequence"/>
</dbReference>